<sequence>VRPLLRDSSIAAIPDTNGSCVGVEVKQHLLTVTHYTGNYSKRWVEKREVAAREPLIRSGNSASPTGLFLAVTSLCTEQSCRAAELHEHWDSETI</sequence>
<name>A0AAV6GMH1_9TELE</name>
<protein>
    <submittedName>
        <fullName evidence="1">Uncharacterized protein</fullName>
    </submittedName>
</protein>
<proteinExistence type="predicted"/>
<dbReference type="EMBL" id="JADWDJ010000010">
    <property type="protein sequence ID" value="KAG5274552.1"/>
    <property type="molecule type" value="Genomic_DNA"/>
</dbReference>
<dbReference type="Proteomes" id="UP000823561">
    <property type="component" value="Chromosome 10"/>
</dbReference>
<feature type="non-terminal residue" evidence="1">
    <location>
        <position position="1"/>
    </location>
</feature>
<comment type="caution">
    <text evidence="1">The sequence shown here is derived from an EMBL/GenBank/DDBJ whole genome shotgun (WGS) entry which is preliminary data.</text>
</comment>
<dbReference type="AlphaFoldDB" id="A0AAV6GMH1"/>
<evidence type="ECO:0000313" key="1">
    <source>
        <dbReference type="EMBL" id="KAG5274552.1"/>
    </source>
</evidence>
<keyword evidence="2" id="KW-1185">Reference proteome</keyword>
<organism evidence="1 2">
    <name type="scientific">Alosa alosa</name>
    <name type="common">allis shad</name>
    <dbReference type="NCBI Taxonomy" id="278164"/>
    <lineage>
        <taxon>Eukaryota</taxon>
        <taxon>Metazoa</taxon>
        <taxon>Chordata</taxon>
        <taxon>Craniata</taxon>
        <taxon>Vertebrata</taxon>
        <taxon>Euteleostomi</taxon>
        <taxon>Actinopterygii</taxon>
        <taxon>Neopterygii</taxon>
        <taxon>Teleostei</taxon>
        <taxon>Clupei</taxon>
        <taxon>Clupeiformes</taxon>
        <taxon>Clupeoidei</taxon>
        <taxon>Clupeidae</taxon>
        <taxon>Alosa</taxon>
    </lineage>
</organism>
<gene>
    <name evidence="1" type="ORF">AALO_G00137550</name>
</gene>
<reference evidence="1" key="1">
    <citation type="submission" date="2020-10" db="EMBL/GenBank/DDBJ databases">
        <title>Chromosome-scale genome assembly of the Allis shad, Alosa alosa.</title>
        <authorList>
            <person name="Margot Z."/>
            <person name="Christophe K."/>
            <person name="Cabau C."/>
            <person name="Louis A."/>
            <person name="Berthelot C."/>
            <person name="Parey E."/>
            <person name="Roest Crollius H."/>
            <person name="Montfort J."/>
            <person name="Robinson-Rechavi M."/>
            <person name="Bucao C."/>
            <person name="Bouchez O."/>
            <person name="Gislard M."/>
            <person name="Lluch J."/>
            <person name="Milhes M."/>
            <person name="Lampietro C."/>
            <person name="Lopez Roques C."/>
            <person name="Donnadieu C."/>
            <person name="Braasch I."/>
            <person name="Desvignes T."/>
            <person name="Postlethwait J."/>
            <person name="Bobe J."/>
            <person name="Guiguen Y."/>
        </authorList>
    </citation>
    <scope>NUCLEOTIDE SEQUENCE</scope>
    <source>
        <strain evidence="1">M-15738</strain>
        <tissue evidence="1">Blood</tissue>
    </source>
</reference>
<accession>A0AAV6GMH1</accession>
<evidence type="ECO:0000313" key="2">
    <source>
        <dbReference type="Proteomes" id="UP000823561"/>
    </source>
</evidence>